<sequence>MPLPTPGLDDRTFQDIVDEAKRLIPRYCPEWTNHNVSDPGVALIELFAWMSEMVLFRVNQVPERLYTHFLNMVGIEPFPPAVASTDLTFWLSAVLDSPVVVPANTEVMTVAGAAERADAVVFSTDTELVIAPPVLESAQVVTVSDGRTRDVWEDLRFNPAGVAIFASDQLTPGDAFCLGFHDSLAGMVLRISVAAEAEGIGVDPRRPPLAWEVWNGDAWIATDVYEDTTGGLNRAGEIVLMVPTVHVPMSVGNTSAYWLRARLLSPASGQPTYKASPRVQSIEVAALGGTVRAEHAETAPGEVIGRSDGGAGQVFGVSRTPVLPRRADEVVRVVDGDQGYAWTEVADFSESHAGDQHYVWDSGTGTVHFGPRVRYPDGSVRQHGAIPRDGARIEVTSYRHGGGTRGNVGARTLSLLRSTLPFVSGVVNLEAATGGVDAESVAEAKVRGPLSLRTGRRAVTAGDYERLTLEASPQVARARCRSAGRGNGTVQLLVVPHARGDVGGHQIDDYAISQPLMEEISDHLDRHRVIGTAVEVTTPFYQGVSVVARVYGAPGRPPGIVRQRAVDALNRYVNPLVGGPDGTGWPFDADLNVATVTQILESVEGVDRVEEALLFEYDLRSGRRLGAAKDVIRLDRQSLFLSAVHQVVVR</sequence>
<dbReference type="OrthoDB" id="9027184at2"/>
<dbReference type="InterPro" id="IPR011749">
    <property type="entry name" value="CHP02243"/>
</dbReference>
<evidence type="ECO:0000313" key="1">
    <source>
        <dbReference type="EMBL" id="SDD79396.1"/>
    </source>
</evidence>
<organism evidence="1 2">
    <name type="scientific">Nocardioides lianchengensis</name>
    <dbReference type="NCBI Taxonomy" id="1045774"/>
    <lineage>
        <taxon>Bacteria</taxon>
        <taxon>Bacillati</taxon>
        <taxon>Actinomycetota</taxon>
        <taxon>Actinomycetes</taxon>
        <taxon>Propionibacteriales</taxon>
        <taxon>Nocardioidaceae</taxon>
        <taxon>Nocardioides</taxon>
    </lineage>
</organism>
<dbReference type="RefSeq" id="WP_090859675.1">
    <property type="nucleotide sequence ID" value="NZ_FMZM01000011.1"/>
</dbReference>
<proteinExistence type="predicted"/>
<evidence type="ECO:0000313" key="2">
    <source>
        <dbReference type="Proteomes" id="UP000199034"/>
    </source>
</evidence>
<dbReference type="AlphaFoldDB" id="A0A1G6XQ10"/>
<dbReference type="Proteomes" id="UP000199034">
    <property type="component" value="Unassembled WGS sequence"/>
</dbReference>
<keyword evidence="2" id="KW-1185">Reference proteome</keyword>
<reference evidence="1 2" key="1">
    <citation type="submission" date="2016-10" db="EMBL/GenBank/DDBJ databases">
        <authorList>
            <person name="de Groot N.N."/>
        </authorList>
    </citation>
    <scope>NUCLEOTIDE SEQUENCE [LARGE SCALE GENOMIC DNA]</scope>
    <source>
        <strain evidence="1 2">CGMCC 4.6858</strain>
    </source>
</reference>
<name>A0A1G6XQ10_9ACTN</name>
<dbReference type="STRING" id="1045774.SAMN05421872_1119"/>
<accession>A0A1G6XQ10</accession>
<dbReference type="NCBIfam" id="TIGR02243">
    <property type="entry name" value="putative baseplate assembly protein"/>
    <property type="match status" value="1"/>
</dbReference>
<gene>
    <name evidence="1" type="ORF">SAMN05421872_1119</name>
</gene>
<protein>
    <submittedName>
        <fullName evidence="1">Putative baseplate assembly protein</fullName>
    </submittedName>
</protein>
<dbReference type="EMBL" id="FMZM01000011">
    <property type="protein sequence ID" value="SDD79396.1"/>
    <property type="molecule type" value="Genomic_DNA"/>
</dbReference>